<evidence type="ECO:0000313" key="8">
    <source>
        <dbReference type="Proteomes" id="UP000196228"/>
    </source>
</evidence>
<feature type="compositionally biased region" description="Basic and acidic residues" evidence="4">
    <location>
        <begin position="1"/>
        <end position="20"/>
    </location>
</feature>
<dbReference type="InterPro" id="IPR052028">
    <property type="entry name" value="HipA_Ser/Thr_kinase"/>
</dbReference>
<dbReference type="NCBIfam" id="TIGR03071">
    <property type="entry name" value="couple_hipA"/>
    <property type="match status" value="1"/>
</dbReference>
<comment type="similarity">
    <text evidence="1">Belongs to the HipA Ser/Thr kinase family.</text>
</comment>
<keyword evidence="3" id="KW-0418">Kinase</keyword>
<keyword evidence="2" id="KW-0808">Transferase</keyword>
<dbReference type="PANTHER" id="PTHR37419">
    <property type="entry name" value="SERINE/THREONINE-PROTEIN KINASE TOXIN HIPA"/>
    <property type="match status" value="1"/>
</dbReference>
<dbReference type="Proteomes" id="UP000196228">
    <property type="component" value="Chromosome"/>
</dbReference>
<evidence type="ECO:0000259" key="6">
    <source>
        <dbReference type="Pfam" id="PF13657"/>
    </source>
</evidence>
<sequence>MVDRTRERALGACRAREGSRHARHARARPHRDHDATRDEPSRGPPGGPVSSRHLAVLLYGRHVADLEQTRGGQHLLNYRSDPGATPISLTMPLAGGPFAQRVVDPFLDGLLPERQAAREAMSREFDVSARNPFALLAHMGLDCAGAVQFCAEDEVADVLARRGTLVALSDDDIEERLSELRTNPGASWLAPRERWSLAGAQAKFALRREGDAWYEATGAEATTHIVKPGVDGFRSQALNEHICLQTARRAGLPAALSRFERFRGETALIVERYDRRRDDAGTLGRLHQEDLCQATGTYPADKYESDGGPRAVQIVDLLRTQSTRRFRQSNLDAFVDSLAFNVLIQAPDAHAKNYSVLLAESAVRLAPLYDVASGAPYDSAGQTGLRTSAMAVGGRREFVQIGLDRWSRFAREAGLEPDAVTGRVLDLAERLPDAMTDAFVAEAERGEPEVGELRARMLGPIARSCKVLRGQRARQGRAPDHDAGSDQ</sequence>
<feature type="compositionally biased region" description="Basic and acidic residues" evidence="4">
    <location>
        <begin position="31"/>
        <end position="41"/>
    </location>
</feature>
<dbReference type="Gene3D" id="1.10.1070.20">
    <property type="match status" value="1"/>
</dbReference>
<accession>A0A1Y0HS82</accession>
<proteinExistence type="inferred from homology"/>
<dbReference type="KEGG" id="cceu:CBR64_05455"/>
<dbReference type="OrthoDB" id="3182374at2"/>
<dbReference type="GO" id="GO:0004674">
    <property type="term" value="F:protein serine/threonine kinase activity"/>
    <property type="evidence" value="ECO:0007669"/>
    <property type="project" value="TreeGrafter"/>
</dbReference>
<evidence type="ECO:0000256" key="3">
    <source>
        <dbReference type="ARBA" id="ARBA00022777"/>
    </source>
</evidence>
<reference evidence="7 8" key="1">
    <citation type="submission" date="2017-05" db="EMBL/GenBank/DDBJ databases">
        <authorList>
            <person name="Song R."/>
            <person name="Chenine A.L."/>
            <person name="Ruprecht R.M."/>
        </authorList>
    </citation>
    <scope>NUCLEOTIDE SEQUENCE [LARGE SCALE GENOMIC DNA]</scope>
    <source>
        <strain evidence="7 8">PSBB019</strain>
    </source>
</reference>
<feature type="region of interest" description="Disordered" evidence="4">
    <location>
        <begin position="1"/>
        <end position="51"/>
    </location>
</feature>
<feature type="compositionally biased region" description="Basic residues" evidence="4">
    <location>
        <begin position="21"/>
        <end position="30"/>
    </location>
</feature>
<evidence type="ECO:0008006" key="9">
    <source>
        <dbReference type="Google" id="ProtNLM"/>
    </source>
</evidence>
<protein>
    <recommendedName>
        <fullName evidence="9">Type II toxin-antitoxin system HipA family toxin</fullName>
    </recommendedName>
</protein>
<feature type="domain" description="HipA-like C-terminal" evidence="5">
    <location>
        <begin position="195"/>
        <end position="434"/>
    </location>
</feature>
<evidence type="ECO:0000256" key="2">
    <source>
        <dbReference type="ARBA" id="ARBA00022679"/>
    </source>
</evidence>
<dbReference type="InterPro" id="IPR012893">
    <property type="entry name" value="HipA-like_C"/>
</dbReference>
<dbReference type="EMBL" id="CP021383">
    <property type="protein sequence ID" value="ARU51018.1"/>
    <property type="molecule type" value="Genomic_DNA"/>
</dbReference>
<dbReference type="CDD" id="cd17808">
    <property type="entry name" value="HipA_Ec_like"/>
    <property type="match status" value="1"/>
</dbReference>
<dbReference type="Pfam" id="PF13657">
    <property type="entry name" value="Couple_hipA"/>
    <property type="match status" value="1"/>
</dbReference>
<evidence type="ECO:0000313" key="7">
    <source>
        <dbReference type="EMBL" id="ARU51018.1"/>
    </source>
</evidence>
<dbReference type="Pfam" id="PF07804">
    <property type="entry name" value="HipA_C"/>
    <property type="match status" value="1"/>
</dbReference>
<evidence type="ECO:0000256" key="1">
    <source>
        <dbReference type="ARBA" id="ARBA00010164"/>
    </source>
</evidence>
<evidence type="ECO:0000259" key="5">
    <source>
        <dbReference type="Pfam" id="PF07804"/>
    </source>
</evidence>
<evidence type="ECO:0000256" key="4">
    <source>
        <dbReference type="SAM" id="MobiDB-lite"/>
    </source>
</evidence>
<name>A0A1Y0HS82_CELCE</name>
<organism evidence="7 8">
    <name type="scientific">Cellulosimicrobium cellulans</name>
    <name type="common">Arthrobacter luteus</name>
    <dbReference type="NCBI Taxonomy" id="1710"/>
    <lineage>
        <taxon>Bacteria</taxon>
        <taxon>Bacillati</taxon>
        <taxon>Actinomycetota</taxon>
        <taxon>Actinomycetes</taxon>
        <taxon>Micrococcales</taxon>
        <taxon>Promicromonosporaceae</taxon>
        <taxon>Cellulosimicrobium</taxon>
    </lineage>
</organism>
<dbReference type="AlphaFoldDB" id="A0A1Y0HS82"/>
<dbReference type="PANTHER" id="PTHR37419:SF1">
    <property type="entry name" value="SERINE_THREONINE-PROTEIN KINASE TOXIN HIPA"/>
    <property type="match status" value="1"/>
</dbReference>
<dbReference type="InterPro" id="IPR017508">
    <property type="entry name" value="HipA_N1"/>
</dbReference>
<gene>
    <name evidence="7" type="ORF">CBR64_05455</name>
</gene>
<dbReference type="GO" id="GO:0005829">
    <property type="term" value="C:cytosol"/>
    <property type="evidence" value="ECO:0007669"/>
    <property type="project" value="TreeGrafter"/>
</dbReference>
<feature type="domain" description="HipA N-terminal subdomain 1" evidence="6">
    <location>
        <begin position="54"/>
        <end position="149"/>
    </location>
</feature>